<protein>
    <submittedName>
        <fullName evidence="6">NUDIX domain-containing protein</fullName>
    </submittedName>
</protein>
<comment type="similarity">
    <text evidence="2 4">Belongs to the Nudix hydrolase family.</text>
</comment>
<dbReference type="PRINTS" id="PR00502">
    <property type="entry name" value="NUDIXFAMILY"/>
</dbReference>
<comment type="caution">
    <text evidence="6">The sequence shown here is derived from an EMBL/GenBank/DDBJ whole genome shotgun (WGS) entry which is preliminary data.</text>
</comment>
<dbReference type="Gene3D" id="3.90.79.10">
    <property type="entry name" value="Nucleoside Triphosphate Pyrophosphohydrolase"/>
    <property type="match status" value="1"/>
</dbReference>
<dbReference type="InterPro" id="IPR000086">
    <property type="entry name" value="NUDIX_hydrolase_dom"/>
</dbReference>
<keyword evidence="7" id="KW-1185">Reference proteome</keyword>
<comment type="cofactor">
    <cofactor evidence="1">
        <name>Mg(2+)</name>
        <dbReference type="ChEBI" id="CHEBI:18420"/>
    </cofactor>
</comment>
<evidence type="ECO:0000313" key="6">
    <source>
        <dbReference type="EMBL" id="MFC7326355.1"/>
    </source>
</evidence>
<name>A0ABW2KBJ7_9ACTN</name>
<dbReference type="Proteomes" id="UP001596540">
    <property type="component" value="Unassembled WGS sequence"/>
</dbReference>
<dbReference type="Pfam" id="PF00293">
    <property type="entry name" value="NUDIX"/>
    <property type="match status" value="1"/>
</dbReference>
<keyword evidence="3 4" id="KW-0378">Hydrolase</keyword>
<evidence type="ECO:0000256" key="4">
    <source>
        <dbReference type="RuleBase" id="RU003476"/>
    </source>
</evidence>
<evidence type="ECO:0000256" key="2">
    <source>
        <dbReference type="ARBA" id="ARBA00005582"/>
    </source>
</evidence>
<dbReference type="InterPro" id="IPR020084">
    <property type="entry name" value="NUDIX_hydrolase_CS"/>
</dbReference>
<dbReference type="PROSITE" id="PS00893">
    <property type="entry name" value="NUDIX_BOX"/>
    <property type="match status" value="1"/>
</dbReference>
<proteinExistence type="inferred from homology"/>
<evidence type="ECO:0000256" key="3">
    <source>
        <dbReference type="ARBA" id="ARBA00022801"/>
    </source>
</evidence>
<reference evidence="7" key="1">
    <citation type="journal article" date="2019" name="Int. J. Syst. Evol. Microbiol.">
        <title>The Global Catalogue of Microorganisms (GCM) 10K type strain sequencing project: providing services to taxonomists for standard genome sequencing and annotation.</title>
        <authorList>
            <consortium name="The Broad Institute Genomics Platform"/>
            <consortium name="The Broad Institute Genome Sequencing Center for Infectious Disease"/>
            <person name="Wu L."/>
            <person name="Ma J."/>
        </authorList>
    </citation>
    <scope>NUCLEOTIDE SEQUENCE [LARGE SCALE GENOMIC DNA]</scope>
    <source>
        <strain evidence="7">CGMCC 4.7382</strain>
    </source>
</reference>
<dbReference type="PANTHER" id="PTHR43046:SF16">
    <property type="entry name" value="ADP-RIBOSE PYROPHOSPHATASE YJHB-RELATED"/>
    <property type="match status" value="1"/>
</dbReference>
<accession>A0ABW2KBJ7</accession>
<evidence type="ECO:0000313" key="7">
    <source>
        <dbReference type="Proteomes" id="UP001596540"/>
    </source>
</evidence>
<dbReference type="InterPro" id="IPR015797">
    <property type="entry name" value="NUDIX_hydrolase-like_dom_sf"/>
</dbReference>
<dbReference type="PANTHER" id="PTHR43046">
    <property type="entry name" value="GDP-MANNOSE MANNOSYL HYDROLASE"/>
    <property type="match status" value="1"/>
</dbReference>
<organism evidence="6 7">
    <name type="scientific">Marinactinospora rubrisoli</name>
    <dbReference type="NCBI Taxonomy" id="2715399"/>
    <lineage>
        <taxon>Bacteria</taxon>
        <taxon>Bacillati</taxon>
        <taxon>Actinomycetota</taxon>
        <taxon>Actinomycetes</taxon>
        <taxon>Streptosporangiales</taxon>
        <taxon>Nocardiopsidaceae</taxon>
        <taxon>Marinactinospora</taxon>
    </lineage>
</organism>
<dbReference type="RefSeq" id="WP_379868122.1">
    <property type="nucleotide sequence ID" value="NZ_JBHTBH010000001.1"/>
</dbReference>
<dbReference type="CDD" id="cd18879">
    <property type="entry name" value="NUDIX_Hydrolase"/>
    <property type="match status" value="1"/>
</dbReference>
<dbReference type="EMBL" id="JBHTBH010000001">
    <property type="protein sequence ID" value="MFC7326355.1"/>
    <property type="molecule type" value="Genomic_DNA"/>
</dbReference>
<dbReference type="InterPro" id="IPR020476">
    <property type="entry name" value="Nudix_hydrolase"/>
</dbReference>
<dbReference type="SUPFAM" id="SSF55811">
    <property type="entry name" value="Nudix"/>
    <property type="match status" value="1"/>
</dbReference>
<gene>
    <name evidence="6" type="ORF">ACFQRF_01260</name>
</gene>
<evidence type="ECO:0000259" key="5">
    <source>
        <dbReference type="PROSITE" id="PS51462"/>
    </source>
</evidence>
<dbReference type="PROSITE" id="PS51462">
    <property type="entry name" value="NUDIX"/>
    <property type="match status" value="1"/>
</dbReference>
<feature type="domain" description="Nudix hydrolase" evidence="5">
    <location>
        <begin position="19"/>
        <end position="147"/>
    </location>
</feature>
<evidence type="ECO:0000256" key="1">
    <source>
        <dbReference type="ARBA" id="ARBA00001946"/>
    </source>
</evidence>
<sequence>MATPDFIVELRKLVGHGPLWLMGVTGVVVDEAGRILLHRRADNGEWSTPGGILEPGEQPATALVREILEETGVHAEPLWVSSVVTEPPFSYANGDQVQYLDIAFRCRPVGGEPRADGDESLEVRWFPIDGMPPLPRHIHARVQRALASDGGAWFVGR</sequence>